<comment type="caution">
    <text evidence="2">The sequence shown here is derived from an EMBL/GenBank/DDBJ whole genome shotgun (WGS) entry which is preliminary data.</text>
</comment>
<feature type="region of interest" description="Disordered" evidence="1">
    <location>
        <begin position="68"/>
        <end position="108"/>
    </location>
</feature>
<evidence type="ECO:0000313" key="2">
    <source>
        <dbReference type="EMBL" id="KAJ8394168.1"/>
    </source>
</evidence>
<sequence>MLYCCLHPNSPSINIAVSPPPPDVWGGETRFEVNGGKTTNKASANVRWTAAIVSGLWPPPTPVFDIACPSPSPATRRPTAVSGRPRRCPLSLLRSPKVASGGRGQDPA</sequence>
<reference evidence="2" key="1">
    <citation type="journal article" date="2023" name="Science">
        <title>Genome structures resolve the early diversification of teleost fishes.</title>
        <authorList>
            <person name="Parey E."/>
            <person name="Louis A."/>
            <person name="Montfort J."/>
            <person name="Bouchez O."/>
            <person name="Roques C."/>
            <person name="Iampietro C."/>
            <person name="Lluch J."/>
            <person name="Castinel A."/>
            <person name="Donnadieu C."/>
            <person name="Desvignes T."/>
            <person name="Floi Bucao C."/>
            <person name="Jouanno E."/>
            <person name="Wen M."/>
            <person name="Mejri S."/>
            <person name="Dirks R."/>
            <person name="Jansen H."/>
            <person name="Henkel C."/>
            <person name="Chen W.J."/>
            <person name="Zahm M."/>
            <person name="Cabau C."/>
            <person name="Klopp C."/>
            <person name="Thompson A.W."/>
            <person name="Robinson-Rechavi M."/>
            <person name="Braasch I."/>
            <person name="Lecointre G."/>
            <person name="Bobe J."/>
            <person name="Postlethwait J.H."/>
            <person name="Berthelot C."/>
            <person name="Roest Crollius H."/>
            <person name="Guiguen Y."/>
        </authorList>
    </citation>
    <scope>NUCLEOTIDE SEQUENCE</scope>
    <source>
        <strain evidence="2">NC1722</strain>
    </source>
</reference>
<dbReference type="AlphaFoldDB" id="A0AAD7WET6"/>
<protein>
    <submittedName>
        <fullName evidence="2">Uncharacterized protein</fullName>
    </submittedName>
</protein>
<organism evidence="2 3">
    <name type="scientific">Aldrovandia affinis</name>
    <dbReference type="NCBI Taxonomy" id="143900"/>
    <lineage>
        <taxon>Eukaryota</taxon>
        <taxon>Metazoa</taxon>
        <taxon>Chordata</taxon>
        <taxon>Craniata</taxon>
        <taxon>Vertebrata</taxon>
        <taxon>Euteleostomi</taxon>
        <taxon>Actinopterygii</taxon>
        <taxon>Neopterygii</taxon>
        <taxon>Teleostei</taxon>
        <taxon>Notacanthiformes</taxon>
        <taxon>Halosauridae</taxon>
        <taxon>Aldrovandia</taxon>
    </lineage>
</organism>
<accession>A0AAD7WET6</accession>
<evidence type="ECO:0000313" key="3">
    <source>
        <dbReference type="Proteomes" id="UP001221898"/>
    </source>
</evidence>
<keyword evidence="3" id="KW-1185">Reference proteome</keyword>
<dbReference type="Proteomes" id="UP001221898">
    <property type="component" value="Unassembled WGS sequence"/>
</dbReference>
<proteinExistence type="predicted"/>
<evidence type="ECO:0000256" key="1">
    <source>
        <dbReference type="SAM" id="MobiDB-lite"/>
    </source>
</evidence>
<gene>
    <name evidence="2" type="ORF">AAFF_G00049730</name>
</gene>
<name>A0AAD7WET6_9TELE</name>
<dbReference type="EMBL" id="JAINUG010000129">
    <property type="protein sequence ID" value="KAJ8394168.1"/>
    <property type="molecule type" value="Genomic_DNA"/>
</dbReference>